<comment type="caution">
    <text evidence="1">The sequence shown here is derived from an EMBL/GenBank/DDBJ whole genome shotgun (WGS) entry which is preliminary data.</text>
</comment>
<sequence length="47" mass="5686">MTEREPKLFKNCDQYTRQRQVMASAVIFKNHGWYQWQIGHAKLYGIL</sequence>
<organism evidence="1">
    <name type="scientific">marine sediment metagenome</name>
    <dbReference type="NCBI Taxonomy" id="412755"/>
    <lineage>
        <taxon>unclassified sequences</taxon>
        <taxon>metagenomes</taxon>
        <taxon>ecological metagenomes</taxon>
    </lineage>
</organism>
<feature type="non-terminal residue" evidence="1">
    <location>
        <position position="47"/>
    </location>
</feature>
<evidence type="ECO:0000313" key="1">
    <source>
        <dbReference type="EMBL" id="GAH37397.1"/>
    </source>
</evidence>
<reference evidence="1" key="1">
    <citation type="journal article" date="2014" name="Front. Microbiol.">
        <title>High frequency of phylogenetically diverse reductive dehalogenase-homologous genes in deep subseafloor sedimentary metagenomes.</title>
        <authorList>
            <person name="Kawai M."/>
            <person name="Futagami T."/>
            <person name="Toyoda A."/>
            <person name="Takaki Y."/>
            <person name="Nishi S."/>
            <person name="Hori S."/>
            <person name="Arai W."/>
            <person name="Tsubouchi T."/>
            <person name="Morono Y."/>
            <person name="Uchiyama I."/>
            <person name="Ito T."/>
            <person name="Fujiyama A."/>
            <person name="Inagaki F."/>
            <person name="Takami H."/>
        </authorList>
    </citation>
    <scope>NUCLEOTIDE SEQUENCE</scope>
    <source>
        <strain evidence="1">Expedition CK06-06</strain>
    </source>
</reference>
<dbReference type="EMBL" id="BARU01014842">
    <property type="protein sequence ID" value="GAH37397.1"/>
    <property type="molecule type" value="Genomic_DNA"/>
</dbReference>
<proteinExistence type="predicted"/>
<dbReference type="AlphaFoldDB" id="X1EXT6"/>
<gene>
    <name evidence="1" type="ORF">S03H2_25940</name>
</gene>
<protein>
    <submittedName>
        <fullName evidence="1">Uncharacterized protein</fullName>
    </submittedName>
</protein>
<name>X1EXT6_9ZZZZ</name>
<accession>X1EXT6</accession>